<comment type="pathway">
    <text evidence="1">Antibiotic biosynthesis.</text>
</comment>
<dbReference type="SMART" id="SM00827">
    <property type="entry name" value="PKS_AT"/>
    <property type="match status" value="1"/>
</dbReference>
<dbReference type="InterPro" id="IPR049900">
    <property type="entry name" value="PKS_mFAS_DH"/>
</dbReference>
<feature type="compositionally biased region" description="Low complexity" evidence="5">
    <location>
        <begin position="288"/>
        <end position="299"/>
    </location>
</feature>
<dbReference type="Pfam" id="PF00698">
    <property type="entry name" value="Acyl_transf_1"/>
    <property type="match status" value="1"/>
</dbReference>
<dbReference type="GO" id="GO:0031177">
    <property type="term" value="F:phosphopantetheine binding"/>
    <property type="evidence" value="ECO:0007669"/>
    <property type="project" value="UniProtKB-ARBA"/>
</dbReference>
<dbReference type="CDD" id="cd00833">
    <property type="entry name" value="PKS"/>
    <property type="match status" value="1"/>
</dbReference>
<evidence type="ECO:0000313" key="8">
    <source>
        <dbReference type="EMBL" id="MPY58777.1"/>
    </source>
</evidence>
<dbReference type="PANTHER" id="PTHR43775:SF51">
    <property type="entry name" value="INACTIVE PHENOLPHTHIOCEROL SYNTHESIS POLYKETIDE SYNTHASE TYPE I PKS1-RELATED"/>
    <property type="match status" value="1"/>
</dbReference>
<protein>
    <submittedName>
        <fullName evidence="8">Type I polyketide synthase</fullName>
    </submittedName>
</protein>
<dbReference type="Pfam" id="PF14765">
    <property type="entry name" value="PS-DH"/>
    <property type="match status" value="1"/>
</dbReference>
<evidence type="ECO:0000256" key="1">
    <source>
        <dbReference type="ARBA" id="ARBA00004792"/>
    </source>
</evidence>
<dbReference type="PANTHER" id="PTHR43775">
    <property type="entry name" value="FATTY ACID SYNTHASE"/>
    <property type="match status" value="1"/>
</dbReference>
<keyword evidence="9" id="KW-1185">Reference proteome</keyword>
<feature type="compositionally biased region" description="Gly residues" evidence="5">
    <location>
        <begin position="1114"/>
        <end position="1131"/>
    </location>
</feature>
<reference evidence="8 9" key="1">
    <citation type="submission" date="2019-07" db="EMBL/GenBank/DDBJ databases">
        <title>New species of Amycolatopsis and Streptomyces.</title>
        <authorList>
            <person name="Duangmal K."/>
            <person name="Teo W.F.A."/>
            <person name="Lipun K."/>
        </authorList>
    </citation>
    <scope>NUCLEOTIDE SEQUENCE [LARGE SCALE GENOMIC DNA]</scope>
    <source>
        <strain evidence="8 9">NBRC 106415</strain>
    </source>
</reference>
<dbReference type="InterPro" id="IPR042104">
    <property type="entry name" value="PKS_dehydratase_sf"/>
</dbReference>
<dbReference type="GO" id="GO:0033068">
    <property type="term" value="P:macrolide biosynthetic process"/>
    <property type="evidence" value="ECO:0007669"/>
    <property type="project" value="UniProtKB-ARBA"/>
</dbReference>
<feature type="domain" description="PKS/mFAS DH" evidence="7">
    <location>
        <begin position="802"/>
        <end position="1087"/>
    </location>
</feature>
<name>A0A5N8XHI4_9ACTN</name>
<dbReference type="Proteomes" id="UP000400924">
    <property type="component" value="Unassembled WGS sequence"/>
</dbReference>
<comment type="caution">
    <text evidence="8">The sequence shown here is derived from an EMBL/GenBank/DDBJ whole genome shotgun (WGS) entry which is preliminary data.</text>
</comment>
<gene>
    <name evidence="8" type="ORF">FNH08_16870</name>
</gene>
<keyword evidence="3" id="KW-0511">Multifunctional enzyme</keyword>
<evidence type="ECO:0000259" key="7">
    <source>
        <dbReference type="PROSITE" id="PS52019"/>
    </source>
</evidence>
<evidence type="ECO:0000259" key="6">
    <source>
        <dbReference type="PROSITE" id="PS52004"/>
    </source>
</evidence>
<feature type="active site" description="Proton acceptor; for dehydratase activity" evidence="4">
    <location>
        <position position="834"/>
    </location>
</feature>
<dbReference type="InterPro" id="IPR014030">
    <property type="entry name" value="Ketoacyl_synth_N"/>
</dbReference>
<dbReference type="Pfam" id="PF02801">
    <property type="entry name" value="Ketoacyl-synt_C"/>
    <property type="match status" value="1"/>
</dbReference>
<evidence type="ECO:0000256" key="4">
    <source>
        <dbReference type="PROSITE-ProRule" id="PRU01363"/>
    </source>
</evidence>
<organism evidence="8 9">
    <name type="scientific">Streptomyces spongiae</name>
    <dbReference type="NCBI Taxonomy" id="565072"/>
    <lineage>
        <taxon>Bacteria</taxon>
        <taxon>Bacillati</taxon>
        <taxon>Actinomycetota</taxon>
        <taxon>Actinomycetes</taxon>
        <taxon>Kitasatosporales</taxon>
        <taxon>Streptomycetaceae</taxon>
        <taxon>Streptomyces</taxon>
    </lineage>
</organism>
<dbReference type="InterPro" id="IPR014043">
    <property type="entry name" value="Acyl_transferase_dom"/>
</dbReference>
<evidence type="ECO:0000256" key="3">
    <source>
        <dbReference type="ARBA" id="ARBA00023268"/>
    </source>
</evidence>
<dbReference type="InterPro" id="IPR016035">
    <property type="entry name" value="Acyl_Trfase/lysoPLipase"/>
</dbReference>
<dbReference type="AlphaFoldDB" id="A0A5N8XHI4"/>
<dbReference type="Pfam" id="PF16197">
    <property type="entry name" value="KAsynt_C_assoc"/>
    <property type="match status" value="1"/>
</dbReference>
<dbReference type="OrthoDB" id="3882408at2"/>
<dbReference type="PROSITE" id="PS52019">
    <property type="entry name" value="PKS_MFAS_DH"/>
    <property type="match status" value="1"/>
</dbReference>
<dbReference type="InterPro" id="IPR001227">
    <property type="entry name" value="Ac_transferase_dom_sf"/>
</dbReference>
<dbReference type="FunFam" id="3.40.47.10:FF:000019">
    <property type="entry name" value="Polyketide synthase type I"/>
    <property type="match status" value="1"/>
</dbReference>
<keyword evidence="2" id="KW-0808">Transferase</keyword>
<dbReference type="Gene3D" id="3.30.70.3290">
    <property type="match status" value="2"/>
</dbReference>
<evidence type="ECO:0000256" key="2">
    <source>
        <dbReference type="ARBA" id="ARBA00022679"/>
    </source>
</evidence>
<dbReference type="SMART" id="SM00826">
    <property type="entry name" value="PKS_DH"/>
    <property type="match status" value="1"/>
</dbReference>
<feature type="active site" description="Proton donor; for dehydratase activity" evidence="4">
    <location>
        <position position="1000"/>
    </location>
</feature>
<dbReference type="SUPFAM" id="SSF53901">
    <property type="entry name" value="Thiolase-like"/>
    <property type="match status" value="1"/>
</dbReference>
<dbReference type="Pfam" id="PF21089">
    <property type="entry name" value="PKS_DH_N"/>
    <property type="match status" value="1"/>
</dbReference>
<feature type="domain" description="Ketosynthase family 3 (KS3)" evidence="6">
    <location>
        <begin position="19"/>
        <end position="450"/>
    </location>
</feature>
<dbReference type="GO" id="GO:0004312">
    <property type="term" value="F:fatty acid synthase activity"/>
    <property type="evidence" value="ECO:0007669"/>
    <property type="project" value="TreeGrafter"/>
</dbReference>
<dbReference type="InterPro" id="IPR049552">
    <property type="entry name" value="PKS_DH_N"/>
</dbReference>
<dbReference type="EMBL" id="VJZC01000101">
    <property type="protein sequence ID" value="MPY58777.1"/>
    <property type="molecule type" value="Genomic_DNA"/>
</dbReference>
<sequence length="1155" mass="120137">MTRQEPAADLCELPEQDVREPIAIVGMACRFPGGVESPEDLWRVVAEGQDVISPPPTDRGWDEGPYDPDPARDGTVHVREGGFLDDPAAFDPAFFGMSTREALATDPQQRLLLETSWEAVERAGIAPTSLRGSRTGVFAGLLCEPHGFGPRNAPAEFEGYLVGGGAGGVASGRVAYTLGLEGPAITIDTSSSSSLVALHEAARALRAGECDLALAGGVTVMASPQWLSRFGRQRGLSQDARCKAFAAAADGTSLGEGVGMLLLERLSDARRGGRRILAVIRGSAVNQDGASSEDGASSGPTAPSGPAQRRVIQQALERAGLAPAEVDVVEAHGSGTKLGDSIEAQALLAAYGRDRPVGRPLWLGSVTSNIGHPQAAAGVAGVIKMVKAMEHGVLPRTLHVDAPTPHVDWSAGAVKLLTEARDWPDTGRPHRAGVSSFGADGTHAHVVLEQPEQSADSGPPAEADQIRTWPTGIPWVLSGHSRDALRAQAARLAAHVAEHPELTRAEVGAGLARGRSVFEHRAVVLGSDQAELCAGLTALAEGRPAPQLFQGRVTSDSTAVLVLSDRGLAQDIDWAARLVLTSQTFSRRLAHCQRALAKAGDHALRGGAFPGSEPTVRWAVLVALAEVWTEYGVPPAAVVGEGIGEIAAACVSGAMSLKEGARAAAHGTGVEPHEGRIPLLRTSSTPLDDAVRTLSAHGHALFVEVGAASAVAPRLTAALTGHTGRVVASPVGGASGADGLLPELARLHVCDTTVAWPAAFPYLILEGRPPADLPTYAFQRRRHWPADGPRALDAAGPARAEHPLLGATLELPEDGGLLFTGLLSTADRPWLADHMVAGRVLPPGTAMLELARWAGAYADCDRVAELTLHSPLELSADPRAGRALRLRLTDADATGRRRLTLSSRPCPDEPWTRHATGTLDAVGASTRRSSLVTWPPADADRVDIGGLQRQAEAYEIVYGPAFQGLRAVWRRGDEVFAEVALPEGTRQEAGRYGLHPALLDAALQAWYGARPEALERRLVPYTWHGVTTSGAAGPSVLRVRLAPADGPAPGTDDTGTSVSMEVADAAGVPVATVAALHLRSVGRGSAGAVGVGLAESVEESALVPPGPTHRAGRLRGGSGNGSHGGSRGGAEAGHRHRGDRPGTGVLLREVDAGDA</sequence>
<dbReference type="InterPro" id="IPR016039">
    <property type="entry name" value="Thiolase-like"/>
</dbReference>
<dbReference type="Gene3D" id="3.10.129.110">
    <property type="entry name" value="Polyketide synthase dehydratase"/>
    <property type="match status" value="1"/>
</dbReference>
<evidence type="ECO:0000256" key="5">
    <source>
        <dbReference type="SAM" id="MobiDB-lite"/>
    </source>
</evidence>
<feature type="region of interest" description="Disordered" evidence="5">
    <location>
        <begin position="1099"/>
        <end position="1155"/>
    </location>
</feature>
<feature type="region of interest" description="C-terminal hotdog fold" evidence="4">
    <location>
        <begin position="939"/>
        <end position="1087"/>
    </location>
</feature>
<feature type="region of interest" description="Disordered" evidence="5">
    <location>
        <begin position="287"/>
        <end position="308"/>
    </location>
</feature>
<dbReference type="InterPro" id="IPR032821">
    <property type="entry name" value="PKS_assoc"/>
</dbReference>
<dbReference type="InterPro" id="IPR014031">
    <property type="entry name" value="Ketoacyl_synth_C"/>
</dbReference>
<dbReference type="InterPro" id="IPR020807">
    <property type="entry name" value="PKS_DH"/>
</dbReference>
<dbReference type="Gene3D" id="3.40.47.10">
    <property type="match status" value="1"/>
</dbReference>
<accession>A0A5N8XHI4</accession>
<dbReference type="Pfam" id="PF00109">
    <property type="entry name" value="ketoacyl-synt"/>
    <property type="match status" value="1"/>
</dbReference>
<dbReference type="SMART" id="SM00825">
    <property type="entry name" value="PKS_KS"/>
    <property type="match status" value="1"/>
</dbReference>
<dbReference type="PROSITE" id="PS52004">
    <property type="entry name" value="KS3_2"/>
    <property type="match status" value="1"/>
</dbReference>
<dbReference type="GO" id="GO:0006633">
    <property type="term" value="P:fatty acid biosynthetic process"/>
    <property type="evidence" value="ECO:0007669"/>
    <property type="project" value="TreeGrafter"/>
</dbReference>
<dbReference type="InterPro" id="IPR049551">
    <property type="entry name" value="PKS_DH_C"/>
</dbReference>
<proteinExistence type="predicted"/>
<dbReference type="SUPFAM" id="SSF52151">
    <property type="entry name" value="FabD/lysophospholipase-like"/>
    <property type="match status" value="1"/>
</dbReference>
<feature type="region of interest" description="N-terminal hotdog fold" evidence="4">
    <location>
        <begin position="802"/>
        <end position="926"/>
    </location>
</feature>
<dbReference type="Gene3D" id="3.40.366.10">
    <property type="entry name" value="Malonyl-Coenzyme A Acyl Carrier Protein, domain 2"/>
    <property type="match status" value="2"/>
</dbReference>
<evidence type="ECO:0000313" key="9">
    <source>
        <dbReference type="Proteomes" id="UP000400924"/>
    </source>
</evidence>
<dbReference type="InterPro" id="IPR050091">
    <property type="entry name" value="PKS_NRPS_Biosynth_Enz"/>
</dbReference>
<dbReference type="InterPro" id="IPR020841">
    <property type="entry name" value="PKS_Beta-ketoAc_synthase_dom"/>
</dbReference>